<keyword evidence="2" id="KW-1185">Reference proteome</keyword>
<evidence type="ECO:0000313" key="1">
    <source>
        <dbReference type="EMBL" id="CAH1420701.1"/>
    </source>
</evidence>
<reference evidence="1 2" key="1">
    <citation type="submission" date="2022-01" db="EMBL/GenBank/DDBJ databases">
        <authorList>
            <person name="Xiong W."/>
            <person name="Schranz E."/>
        </authorList>
    </citation>
    <scope>NUCLEOTIDE SEQUENCE [LARGE SCALE GENOMIC DNA]</scope>
</reference>
<protein>
    <submittedName>
        <fullName evidence="1">Uncharacterized protein</fullName>
    </submittedName>
</protein>
<gene>
    <name evidence="1" type="ORF">LVIROSA_LOCUS8146</name>
</gene>
<proteinExistence type="predicted"/>
<dbReference type="EMBL" id="CAKMRJ010001112">
    <property type="protein sequence ID" value="CAH1420701.1"/>
    <property type="molecule type" value="Genomic_DNA"/>
</dbReference>
<dbReference type="AlphaFoldDB" id="A0AAU9M580"/>
<sequence length="144" mass="16469">MKSFLVSILFTIDDHIIIWKTRINCIGCFRWTSGITTLAHSNALPFNLADRRSATLRFFTSVSLVKPPIAHVSNEDPTFETLSSHCHRHPLSRPSSTFYYDKKPQPSPHSLCPYTYILKTNHTTIFRCLSLSLSEMAATHDSWK</sequence>
<dbReference type="Proteomes" id="UP001157418">
    <property type="component" value="Unassembled WGS sequence"/>
</dbReference>
<evidence type="ECO:0000313" key="2">
    <source>
        <dbReference type="Proteomes" id="UP001157418"/>
    </source>
</evidence>
<name>A0AAU9M580_9ASTR</name>
<accession>A0AAU9M580</accession>
<organism evidence="1 2">
    <name type="scientific">Lactuca virosa</name>
    <dbReference type="NCBI Taxonomy" id="75947"/>
    <lineage>
        <taxon>Eukaryota</taxon>
        <taxon>Viridiplantae</taxon>
        <taxon>Streptophyta</taxon>
        <taxon>Embryophyta</taxon>
        <taxon>Tracheophyta</taxon>
        <taxon>Spermatophyta</taxon>
        <taxon>Magnoliopsida</taxon>
        <taxon>eudicotyledons</taxon>
        <taxon>Gunneridae</taxon>
        <taxon>Pentapetalae</taxon>
        <taxon>asterids</taxon>
        <taxon>campanulids</taxon>
        <taxon>Asterales</taxon>
        <taxon>Asteraceae</taxon>
        <taxon>Cichorioideae</taxon>
        <taxon>Cichorieae</taxon>
        <taxon>Lactucinae</taxon>
        <taxon>Lactuca</taxon>
    </lineage>
</organism>
<comment type="caution">
    <text evidence="1">The sequence shown here is derived from an EMBL/GenBank/DDBJ whole genome shotgun (WGS) entry which is preliminary data.</text>
</comment>